<dbReference type="EMBL" id="JARJCN010000069">
    <property type="protein sequence ID" value="KAJ7078013.1"/>
    <property type="molecule type" value="Genomic_DNA"/>
</dbReference>
<protein>
    <submittedName>
        <fullName evidence="1">Uncharacterized protein</fullName>
    </submittedName>
</protein>
<reference evidence="1" key="1">
    <citation type="submission" date="2023-03" db="EMBL/GenBank/DDBJ databases">
        <title>Massive genome expansion in bonnet fungi (Mycena s.s.) driven by repeated elements and novel gene families across ecological guilds.</title>
        <authorList>
            <consortium name="Lawrence Berkeley National Laboratory"/>
            <person name="Harder C.B."/>
            <person name="Miyauchi S."/>
            <person name="Viragh M."/>
            <person name="Kuo A."/>
            <person name="Thoen E."/>
            <person name="Andreopoulos B."/>
            <person name="Lu D."/>
            <person name="Skrede I."/>
            <person name="Drula E."/>
            <person name="Henrissat B."/>
            <person name="Morin E."/>
            <person name="Kohler A."/>
            <person name="Barry K."/>
            <person name="LaButti K."/>
            <person name="Morin E."/>
            <person name="Salamov A."/>
            <person name="Lipzen A."/>
            <person name="Mereny Z."/>
            <person name="Hegedus B."/>
            <person name="Baldrian P."/>
            <person name="Stursova M."/>
            <person name="Weitz H."/>
            <person name="Taylor A."/>
            <person name="Grigoriev I.V."/>
            <person name="Nagy L.G."/>
            <person name="Martin F."/>
            <person name="Kauserud H."/>
        </authorList>
    </citation>
    <scope>NUCLEOTIDE SEQUENCE</scope>
    <source>
        <strain evidence="1">CBHHK173m</strain>
    </source>
</reference>
<organism evidence="1 2">
    <name type="scientific">Mycena belliarum</name>
    <dbReference type="NCBI Taxonomy" id="1033014"/>
    <lineage>
        <taxon>Eukaryota</taxon>
        <taxon>Fungi</taxon>
        <taxon>Dikarya</taxon>
        <taxon>Basidiomycota</taxon>
        <taxon>Agaricomycotina</taxon>
        <taxon>Agaricomycetes</taxon>
        <taxon>Agaricomycetidae</taxon>
        <taxon>Agaricales</taxon>
        <taxon>Marasmiineae</taxon>
        <taxon>Mycenaceae</taxon>
        <taxon>Mycena</taxon>
    </lineage>
</organism>
<proteinExistence type="predicted"/>
<name>A0AAD6TXR3_9AGAR</name>
<gene>
    <name evidence="1" type="ORF">B0H15DRAFT_1001724</name>
</gene>
<keyword evidence="2" id="KW-1185">Reference proteome</keyword>
<evidence type="ECO:0000313" key="1">
    <source>
        <dbReference type="EMBL" id="KAJ7078013.1"/>
    </source>
</evidence>
<sequence>MSSVVYESAFLFTALAASPGWRCNLAAFLAKVGATMSGYLSPTSRPLIYGLLAANDPVRASESFHCIAAPAERRPWRGSMRVSAPCALCGTMAGNRLYVPARGYAVPVYSDRDAAVGRPSFQTAETIGDSKGEAERRVEPPSVFVVTDDFLCQL</sequence>
<comment type="caution">
    <text evidence="1">The sequence shown here is derived from an EMBL/GenBank/DDBJ whole genome shotgun (WGS) entry which is preliminary data.</text>
</comment>
<dbReference type="AlphaFoldDB" id="A0AAD6TXR3"/>
<accession>A0AAD6TXR3</accession>
<dbReference type="Proteomes" id="UP001222325">
    <property type="component" value="Unassembled WGS sequence"/>
</dbReference>
<evidence type="ECO:0000313" key="2">
    <source>
        <dbReference type="Proteomes" id="UP001222325"/>
    </source>
</evidence>